<dbReference type="Pfam" id="PF00931">
    <property type="entry name" value="NB-ARC"/>
    <property type="match status" value="1"/>
</dbReference>
<dbReference type="Gene3D" id="3.40.50.300">
    <property type="entry name" value="P-loop containing nucleotide triphosphate hydrolases"/>
    <property type="match status" value="1"/>
</dbReference>
<dbReference type="Gramene" id="rna-gnl|WGS:JABURB|Cocit.L1457.1">
    <property type="protein sequence ID" value="cds-KAF7848905.1"/>
    <property type="gene ID" value="gene-BT93_L1457"/>
</dbReference>
<dbReference type="OrthoDB" id="2018467at2759"/>
<proteinExistence type="predicted"/>
<reference evidence="9" key="1">
    <citation type="submission" date="2020-05" db="EMBL/GenBank/DDBJ databases">
        <title>WGS assembly of Corymbia citriodora subspecies variegata.</title>
        <authorList>
            <person name="Barry K."/>
            <person name="Hundley H."/>
            <person name="Shu S."/>
            <person name="Jenkins J."/>
            <person name="Grimwood J."/>
            <person name="Baten A."/>
        </authorList>
    </citation>
    <scope>NUCLEOTIDE SEQUENCE</scope>
    <source>
        <strain evidence="9">CV2-018</strain>
    </source>
</reference>
<evidence type="ECO:0000313" key="10">
    <source>
        <dbReference type="Proteomes" id="UP000806378"/>
    </source>
</evidence>
<dbReference type="AlphaFoldDB" id="A0A8T0CSK2"/>
<keyword evidence="1" id="KW-0677">Repeat</keyword>
<dbReference type="InterPro" id="IPR001611">
    <property type="entry name" value="Leu-rich_rpt"/>
</dbReference>
<dbReference type="Gene3D" id="3.80.10.10">
    <property type="entry name" value="Ribonuclease Inhibitor"/>
    <property type="match status" value="2"/>
</dbReference>
<organism evidence="9 10">
    <name type="scientific">Corymbia citriodora subsp. variegata</name>
    <dbReference type="NCBI Taxonomy" id="360336"/>
    <lineage>
        <taxon>Eukaryota</taxon>
        <taxon>Viridiplantae</taxon>
        <taxon>Streptophyta</taxon>
        <taxon>Embryophyta</taxon>
        <taxon>Tracheophyta</taxon>
        <taxon>Spermatophyta</taxon>
        <taxon>Magnoliopsida</taxon>
        <taxon>eudicotyledons</taxon>
        <taxon>Gunneridae</taxon>
        <taxon>Pentapetalae</taxon>
        <taxon>rosids</taxon>
        <taxon>malvids</taxon>
        <taxon>Myrtales</taxon>
        <taxon>Myrtaceae</taxon>
        <taxon>Myrtoideae</taxon>
        <taxon>Eucalypteae</taxon>
        <taxon>Corymbia</taxon>
    </lineage>
</organism>
<keyword evidence="2" id="KW-0547">Nucleotide-binding</keyword>
<dbReference type="InterPro" id="IPR036388">
    <property type="entry name" value="WH-like_DNA-bd_sf"/>
</dbReference>
<dbReference type="GO" id="GO:0005524">
    <property type="term" value="F:ATP binding"/>
    <property type="evidence" value="ECO:0007669"/>
    <property type="project" value="UniProtKB-KW"/>
</dbReference>
<protein>
    <recommendedName>
        <fullName evidence="11">Disease resistance protein RGA3</fullName>
    </recommendedName>
</protein>
<comment type="caution">
    <text evidence="9">The sequence shown here is derived from an EMBL/GenBank/DDBJ whole genome shotgun (WGS) entry which is preliminary data.</text>
</comment>
<evidence type="ECO:0000259" key="6">
    <source>
        <dbReference type="Pfam" id="PF00931"/>
    </source>
</evidence>
<dbReference type="CDD" id="cd14798">
    <property type="entry name" value="RX-CC_like"/>
    <property type="match status" value="1"/>
</dbReference>
<dbReference type="Gene3D" id="1.10.8.430">
    <property type="entry name" value="Helical domain of apoptotic protease-activating factors"/>
    <property type="match status" value="1"/>
</dbReference>
<dbReference type="InterPro" id="IPR027417">
    <property type="entry name" value="P-loop_NTPase"/>
</dbReference>
<dbReference type="GO" id="GO:0043531">
    <property type="term" value="F:ADP binding"/>
    <property type="evidence" value="ECO:0007669"/>
    <property type="project" value="InterPro"/>
</dbReference>
<evidence type="ECO:0000256" key="4">
    <source>
        <dbReference type="ARBA" id="ARBA00022840"/>
    </source>
</evidence>
<dbReference type="PANTHER" id="PTHR36766:SF67">
    <property type="entry name" value="DISEASE RESISTANCE PROTEIN RGA3"/>
    <property type="match status" value="1"/>
</dbReference>
<accession>A0A8T0CSK2</accession>
<keyword evidence="3" id="KW-0611">Plant defense</keyword>
<evidence type="ECO:0000256" key="5">
    <source>
        <dbReference type="SAM" id="Coils"/>
    </source>
</evidence>
<dbReference type="InterPro" id="IPR002182">
    <property type="entry name" value="NB-ARC"/>
</dbReference>
<name>A0A8T0CSK2_CORYI</name>
<dbReference type="InterPro" id="IPR032675">
    <property type="entry name" value="LRR_dom_sf"/>
</dbReference>
<dbReference type="InterPro" id="IPR041118">
    <property type="entry name" value="Rx_N"/>
</dbReference>
<evidence type="ECO:0000256" key="2">
    <source>
        <dbReference type="ARBA" id="ARBA00022741"/>
    </source>
</evidence>
<dbReference type="FunFam" id="3.40.50.300:FF:001091">
    <property type="entry name" value="Probable disease resistance protein At1g61300"/>
    <property type="match status" value="1"/>
</dbReference>
<dbReference type="Proteomes" id="UP000806378">
    <property type="component" value="Unassembled WGS sequence"/>
</dbReference>
<keyword evidence="5" id="KW-0175">Coiled coil</keyword>
<feature type="domain" description="Disease resistance protein winged helix" evidence="8">
    <location>
        <begin position="428"/>
        <end position="498"/>
    </location>
</feature>
<dbReference type="InterPro" id="IPR042197">
    <property type="entry name" value="Apaf_helical"/>
</dbReference>
<evidence type="ECO:0000259" key="8">
    <source>
        <dbReference type="Pfam" id="PF23559"/>
    </source>
</evidence>
<evidence type="ECO:0000256" key="1">
    <source>
        <dbReference type="ARBA" id="ARBA00022737"/>
    </source>
</evidence>
<dbReference type="Pfam" id="PF23559">
    <property type="entry name" value="WHD_DRP"/>
    <property type="match status" value="1"/>
</dbReference>
<keyword evidence="10" id="KW-1185">Reference proteome</keyword>
<feature type="domain" description="Disease resistance N-terminal" evidence="7">
    <location>
        <begin position="12"/>
        <end position="97"/>
    </location>
</feature>
<dbReference type="PANTHER" id="PTHR36766">
    <property type="entry name" value="PLANT BROAD-SPECTRUM MILDEW RESISTANCE PROTEIN RPW8"/>
    <property type="match status" value="1"/>
</dbReference>
<evidence type="ECO:0000256" key="3">
    <source>
        <dbReference type="ARBA" id="ARBA00022821"/>
    </source>
</evidence>
<feature type="domain" description="NB-ARC" evidence="6">
    <location>
        <begin position="175"/>
        <end position="343"/>
    </location>
</feature>
<keyword evidence="4" id="KW-0067">ATP-binding</keyword>
<dbReference type="EMBL" id="MU089939">
    <property type="protein sequence ID" value="KAF7848905.1"/>
    <property type="molecule type" value="Genomic_DNA"/>
</dbReference>
<dbReference type="InterPro" id="IPR058922">
    <property type="entry name" value="WHD_DRP"/>
</dbReference>
<dbReference type="FunFam" id="1.10.10.10:FF:000322">
    <property type="entry name" value="Probable disease resistance protein At1g63360"/>
    <property type="match status" value="1"/>
</dbReference>
<dbReference type="SUPFAM" id="SSF52540">
    <property type="entry name" value="P-loop containing nucleoside triphosphate hydrolases"/>
    <property type="match status" value="1"/>
</dbReference>
<dbReference type="Gene3D" id="1.10.10.10">
    <property type="entry name" value="Winged helix-like DNA-binding domain superfamily/Winged helix DNA-binding domain"/>
    <property type="match status" value="1"/>
</dbReference>
<dbReference type="InterPro" id="IPR038005">
    <property type="entry name" value="RX-like_CC"/>
</dbReference>
<sequence length="830" mass="94723">MAESLLFGIAQGVLGKIASPAFKTAIEIYSVKNQIRELENTMAAITTVLLDAEEKQAKNHSLQLWLRRLRDVLYDAEDVLDEIESEALRKQVISRYGGVKEKVHHFFSFSNPVILRAKICHKIKETRETLSKISIEKNQFDLIVRSVNNGVVHTRSREMTYSFINKLDVIGRDVDKQKIIEILMQPDDKNFSVIPIVGIGGLGKMALAKLVYNDDSVKEHFKLRLWVCVPEDFDLKKIIDGIIKDATGENLSNLDIQQSQTFLRDTIKDKKFLLVLDDVWNNDRGRWEELKALLTGGACGSKIIMTTRSSEVASIIGTHLAHNLRGLSHEDSMALFKKWAFDPKEGQPRPHLLDIGNNIVKKCQGVPLLVKTIGSLLYTKDEERYWAHIRDSETWKLVEEKKDILQVLKLSYDHLPSHLKRCFATFSLFPRGYVIHSDVLVRLWMSLGFISSTREGLAWEDIGVDYVKVLWKRSLIQEVVESESVLHFNMHDLVHSLATIVAQDDCSLVGLETAEIAEGVCHVSFSSTSLEEILNFDGVPPFLRKPTSNRLRAIYFQFNVDDGVITREFARTCISKCNHLRYLDLGNDNICELQNLLALFLQGCSELGDLPRKMERLINLRELSVTTKQKSLQESGIQYLENLQCLGLHGCQNLQVLFEGTCRLTRLRKLEICYCGRPISLPFAELIALKCLVIRDGKLMLNQENKSNFPLNLRVLSISKSEQVMELLQCLDKSICNLESFSVYDCPSFMAIPEWLSHHTHLKLIRLIRCPNLSSMPQGIQSLTALKELRIEHCGELSERCRPTIGKDWPKIAHIPRVKHDLLNVQWMED</sequence>
<gene>
    <name evidence="9" type="ORF">BT93_L1457</name>
</gene>
<evidence type="ECO:0000259" key="7">
    <source>
        <dbReference type="Pfam" id="PF18052"/>
    </source>
</evidence>
<dbReference type="GO" id="GO:0006952">
    <property type="term" value="P:defense response"/>
    <property type="evidence" value="ECO:0007669"/>
    <property type="project" value="UniProtKB-KW"/>
</dbReference>
<dbReference type="SUPFAM" id="SSF52047">
    <property type="entry name" value="RNI-like"/>
    <property type="match status" value="1"/>
</dbReference>
<evidence type="ECO:0008006" key="11">
    <source>
        <dbReference type="Google" id="ProtNLM"/>
    </source>
</evidence>
<dbReference type="GO" id="GO:0051707">
    <property type="term" value="P:response to other organism"/>
    <property type="evidence" value="ECO:0007669"/>
    <property type="project" value="UniProtKB-ARBA"/>
</dbReference>
<dbReference type="PROSITE" id="PS51450">
    <property type="entry name" value="LRR"/>
    <property type="match status" value="1"/>
</dbReference>
<dbReference type="PRINTS" id="PR00364">
    <property type="entry name" value="DISEASERSIST"/>
</dbReference>
<dbReference type="Gene3D" id="1.20.5.4130">
    <property type="match status" value="1"/>
</dbReference>
<feature type="coiled-coil region" evidence="5">
    <location>
        <begin position="35"/>
        <end position="86"/>
    </location>
</feature>
<dbReference type="Pfam" id="PF18052">
    <property type="entry name" value="Rx_N"/>
    <property type="match status" value="1"/>
</dbReference>
<evidence type="ECO:0000313" key="9">
    <source>
        <dbReference type="EMBL" id="KAF7848905.1"/>
    </source>
</evidence>